<dbReference type="EMBL" id="PCRO01000034">
    <property type="protein sequence ID" value="PIP22676.1"/>
    <property type="molecule type" value="Genomic_DNA"/>
</dbReference>
<evidence type="ECO:0000256" key="1">
    <source>
        <dbReference type="ARBA" id="ARBA00008945"/>
    </source>
</evidence>
<dbReference type="Pfam" id="PF03719">
    <property type="entry name" value="Ribosomal_S5_C"/>
    <property type="match status" value="1"/>
</dbReference>
<accession>A0A2G9YTW0</accession>
<dbReference type="Pfam" id="PF00333">
    <property type="entry name" value="Ribosomal_S5"/>
    <property type="match status" value="1"/>
</dbReference>
<comment type="caution">
    <text evidence="9">The sequence shown here is derived from an EMBL/GenBank/DDBJ whole genome shotgun (WGS) entry which is preliminary data.</text>
</comment>
<dbReference type="AlphaFoldDB" id="A0A2G9YTW0"/>
<comment type="similarity">
    <text evidence="1 7">Belongs to the universal ribosomal protein uS5 family.</text>
</comment>
<dbReference type="Proteomes" id="UP000229976">
    <property type="component" value="Unassembled WGS sequence"/>
</dbReference>
<dbReference type="InterPro" id="IPR000851">
    <property type="entry name" value="Ribosomal_uS5"/>
</dbReference>
<name>A0A2G9YTW0_9BACT</name>
<evidence type="ECO:0000256" key="6">
    <source>
        <dbReference type="PROSITE-ProRule" id="PRU00268"/>
    </source>
</evidence>
<protein>
    <recommendedName>
        <fullName evidence="4">Small ribosomal subunit protein uS5</fullName>
    </recommendedName>
    <alternativeName>
        <fullName evidence="5">30S ribosomal protein S5</fullName>
    </alternativeName>
</protein>
<dbReference type="InterPro" id="IPR013810">
    <property type="entry name" value="Ribosomal_uS5_N"/>
</dbReference>
<keyword evidence="3 6" id="KW-0687">Ribonucleoprotein</keyword>
<evidence type="ECO:0000256" key="4">
    <source>
        <dbReference type="ARBA" id="ARBA00035255"/>
    </source>
</evidence>
<dbReference type="SUPFAM" id="SSF54211">
    <property type="entry name" value="Ribosomal protein S5 domain 2-like"/>
    <property type="match status" value="1"/>
</dbReference>
<dbReference type="GO" id="GO:0006412">
    <property type="term" value="P:translation"/>
    <property type="evidence" value="ECO:0007669"/>
    <property type="project" value="InterPro"/>
</dbReference>
<dbReference type="InterPro" id="IPR020568">
    <property type="entry name" value="Ribosomal_Su5_D2-typ_SF"/>
</dbReference>
<evidence type="ECO:0000313" key="10">
    <source>
        <dbReference type="Proteomes" id="UP000229976"/>
    </source>
</evidence>
<gene>
    <name evidence="9" type="ORF">COX37_02735</name>
</gene>
<dbReference type="GO" id="GO:0003735">
    <property type="term" value="F:structural constituent of ribosome"/>
    <property type="evidence" value="ECO:0007669"/>
    <property type="project" value="UniProtKB-UniRule"/>
</dbReference>
<reference evidence="9 10" key="1">
    <citation type="submission" date="2017-09" db="EMBL/GenBank/DDBJ databases">
        <title>Depth-based differentiation of microbial function through sediment-hosted aquifers and enrichment of novel symbionts in the deep terrestrial subsurface.</title>
        <authorList>
            <person name="Probst A.J."/>
            <person name="Ladd B."/>
            <person name="Jarett J.K."/>
            <person name="Geller-Mcgrath D.E."/>
            <person name="Sieber C.M."/>
            <person name="Emerson J.B."/>
            <person name="Anantharaman K."/>
            <person name="Thomas B.C."/>
            <person name="Malmstrom R."/>
            <person name="Stieglmeier M."/>
            <person name="Klingl A."/>
            <person name="Woyke T."/>
            <person name="Ryan C.M."/>
            <person name="Banfield J.F."/>
        </authorList>
    </citation>
    <scope>NUCLEOTIDE SEQUENCE [LARGE SCALE GENOMIC DNA]</scope>
    <source>
        <strain evidence="9">CG23_combo_of_CG06-09_8_20_14_all_39_17</strain>
    </source>
</reference>
<evidence type="ECO:0000313" key="9">
    <source>
        <dbReference type="EMBL" id="PIP22676.1"/>
    </source>
</evidence>
<dbReference type="SUPFAM" id="SSF54768">
    <property type="entry name" value="dsRNA-binding domain-like"/>
    <property type="match status" value="1"/>
</dbReference>
<dbReference type="PANTHER" id="PTHR48277">
    <property type="entry name" value="MITOCHONDRIAL RIBOSOMAL PROTEIN S5"/>
    <property type="match status" value="1"/>
</dbReference>
<evidence type="ECO:0000256" key="5">
    <source>
        <dbReference type="ARBA" id="ARBA00035519"/>
    </source>
</evidence>
<dbReference type="InterPro" id="IPR018192">
    <property type="entry name" value="Ribosomal_uS5_N_CS"/>
</dbReference>
<dbReference type="InterPro" id="IPR005324">
    <property type="entry name" value="Ribosomal_uS5_C"/>
</dbReference>
<dbReference type="GO" id="GO:1990904">
    <property type="term" value="C:ribonucleoprotein complex"/>
    <property type="evidence" value="ECO:0007669"/>
    <property type="project" value="UniProtKB-UniRule"/>
</dbReference>
<organism evidence="9 10">
    <name type="scientific">Candidatus Nealsonbacteria bacterium CG23_combo_of_CG06-09_8_20_14_all_39_17</name>
    <dbReference type="NCBI Taxonomy" id="1974722"/>
    <lineage>
        <taxon>Bacteria</taxon>
        <taxon>Candidatus Nealsoniibacteriota</taxon>
    </lineage>
</organism>
<dbReference type="GO" id="GO:0005840">
    <property type="term" value="C:ribosome"/>
    <property type="evidence" value="ECO:0007669"/>
    <property type="project" value="UniProtKB-KW"/>
</dbReference>
<dbReference type="FunFam" id="3.30.230.10:FF:000002">
    <property type="entry name" value="30S ribosomal protein S5"/>
    <property type="match status" value="1"/>
</dbReference>
<dbReference type="InterPro" id="IPR014721">
    <property type="entry name" value="Ribsml_uS5_D2-typ_fold_subgr"/>
</dbReference>
<dbReference type="Gene3D" id="3.30.230.10">
    <property type="match status" value="1"/>
</dbReference>
<dbReference type="GO" id="GO:0003723">
    <property type="term" value="F:RNA binding"/>
    <property type="evidence" value="ECO:0007669"/>
    <property type="project" value="InterPro"/>
</dbReference>
<proteinExistence type="inferred from homology"/>
<evidence type="ECO:0000256" key="7">
    <source>
        <dbReference type="RuleBase" id="RU003823"/>
    </source>
</evidence>
<dbReference type="PANTHER" id="PTHR48277:SF1">
    <property type="entry name" value="MITOCHONDRIAL RIBOSOMAL PROTEIN S5"/>
    <property type="match status" value="1"/>
</dbReference>
<sequence>MFDKRNSQRGNRDKKDEFDSKLLELKRVSHTRAGGKKMRFRASVVVGDKKGKVGLGVASGLDVQIAVEKATRLAKRHLLNVIIKDGTIPCETEAKFGSAKVLFRPQSKGRGLVVGGPARVVCSLAGIKDISSKIVGRDRNKLNNAAAALKALEALSFYSNIKKETAKKEAVKKEVVKEEVKQEIVQEIEKEK</sequence>
<evidence type="ECO:0000259" key="8">
    <source>
        <dbReference type="PROSITE" id="PS50881"/>
    </source>
</evidence>
<evidence type="ECO:0000256" key="2">
    <source>
        <dbReference type="ARBA" id="ARBA00022980"/>
    </source>
</evidence>
<keyword evidence="2 6" id="KW-0689">Ribosomal protein</keyword>
<dbReference type="PROSITE" id="PS50881">
    <property type="entry name" value="S5_DSRBD"/>
    <property type="match status" value="1"/>
</dbReference>
<dbReference type="PROSITE" id="PS00585">
    <property type="entry name" value="RIBOSOMAL_S5"/>
    <property type="match status" value="1"/>
</dbReference>
<dbReference type="GO" id="GO:0005737">
    <property type="term" value="C:cytoplasm"/>
    <property type="evidence" value="ECO:0007669"/>
    <property type="project" value="UniProtKB-ARBA"/>
</dbReference>
<feature type="domain" description="S5 DRBM" evidence="8">
    <location>
        <begin position="18"/>
        <end position="81"/>
    </location>
</feature>
<evidence type="ECO:0000256" key="3">
    <source>
        <dbReference type="ARBA" id="ARBA00023274"/>
    </source>
</evidence>
<dbReference type="Gene3D" id="3.30.160.20">
    <property type="match status" value="1"/>
</dbReference>